<dbReference type="EMBL" id="LBWF01000001">
    <property type="protein sequence ID" value="KKR02524.1"/>
    <property type="molecule type" value="Genomic_DNA"/>
</dbReference>
<evidence type="ECO:0000313" key="1">
    <source>
        <dbReference type="EMBL" id="KKR02524.1"/>
    </source>
</evidence>
<gene>
    <name evidence="1" type="ORF">UT29_C0001G0004</name>
</gene>
<protein>
    <submittedName>
        <fullName evidence="1">Uncharacterized protein</fullName>
    </submittedName>
</protein>
<comment type="caution">
    <text evidence="1">The sequence shown here is derived from an EMBL/GenBank/DDBJ whole genome shotgun (WGS) entry which is preliminary data.</text>
</comment>
<name>A0A0G0MEL7_YANXG</name>
<dbReference type="Proteomes" id="UP000034845">
    <property type="component" value="Unassembled WGS sequence"/>
</dbReference>
<sequence length="325" mass="36779">MVVMLYLSATTVFAQAETSLLPLSSTFDVNFIPLAQSISGCDCSKTDSVSKKQKSVFSLDIPLLPFWETVQEIRIKNRDIQFGDSTTPWEKTVKSKSWPLPRVVFASPDFRMSVEGGAIKTSDANLSRKMTQVSLGLEGSLWFVLIGADGLVGQEQIPGIMKGVNFEANFRRRSGGGQGWLGVKLGDFNHNFIVGRYGRGYIYTDGSTRFNIPDVDDIDWLPVYVEEFKTTSFSVEGKMRTKLISQSVRFDGVEYKRVTPSPDSMRFGENRLEDLWLTTETEIVPFPRIDFLRGVVVLTKDFKDKNRLMFFNDYSAVRIFIRLAF</sequence>
<proteinExistence type="predicted"/>
<evidence type="ECO:0000313" key="2">
    <source>
        <dbReference type="Proteomes" id="UP000034845"/>
    </source>
</evidence>
<organism evidence="1 2">
    <name type="scientific">Yanofskybacteria sp. (strain GW2011_GWA1_39_13)</name>
    <dbReference type="NCBI Taxonomy" id="1619019"/>
    <lineage>
        <taxon>Bacteria</taxon>
        <taxon>Candidatus Yanofskyibacteriota</taxon>
    </lineage>
</organism>
<accession>A0A0G0MEL7</accession>
<reference evidence="1 2" key="1">
    <citation type="journal article" date="2015" name="Nature">
        <title>rRNA introns, odd ribosomes, and small enigmatic genomes across a large radiation of phyla.</title>
        <authorList>
            <person name="Brown C.T."/>
            <person name="Hug L.A."/>
            <person name="Thomas B.C."/>
            <person name="Sharon I."/>
            <person name="Castelle C.J."/>
            <person name="Singh A."/>
            <person name="Wilkins M.J."/>
            <person name="Williams K.H."/>
            <person name="Banfield J.F."/>
        </authorList>
    </citation>
    <scope>NUCLEOTIDE SEQUENCE [LARGE SCALE GENOMIC DNA]</scope>
    <source>
        <strain evidence="2">GW2011_GWA1_39_13</strain>
    </source>
</reference>
<dbReference type="AlphaFoldDB" id="A0A0G0MEL7"/>